<evidence type="ECO:0000313" key="6">
    <source>
        <dbReference type="Proteomes" id="UP000064967"/>
    </source>
</evidence>
<accession>A0A0K1Q1F5</accession>
<feature type="region of interest" description="Disordered" evidence="1">
    <location>
        <begin position="349"/>
        <end position="383"/>
    </location>
</feature>
<dbReference type="EMBL" id="CP012333">
    <property type="protein sequence ID" value="AKU99224.1"/>
    <property type="molecule type" value="Genomic_DNA"/>
</dbReference>
<dbReference type="SUPFAM" id="SSF52266">
    <property type="entry name" value="SGNH hydrolase"/>
    <property type="match status" value="1"/>
</dbReference>
<dbReference type="PANTHER" id="PTHR37834">
    <property type="entry name" value="GDSL-LIKE LIPASE/ACYLHYDROLASE DOMAIN PROTEIN (AFU_ORTHOLOGUE AFUA_2G00620)"/>
    <property type="match status" value="1"/>
</dbReference>
<dbReference type="InterPro" id="IPR013830">
    <property type="entry name" value="SGNH_hydro"/>
</dbReference>
<sequence>MVCLRRVWGVFAPFLLAALCACGSRGCGREPAAEGQKSSLPKEIAYVGRFDLGDSARFAWSGSTIRVRFEGASSIAVRLKVASPGYGFNPPELAYAIRVDDRPKAALAVNPGEARYELAHGLDPSTPHEIALTREAEAFAGIDALLAVELPEGGRFLPVPPRRHRLEVVGDSISAGYGILGANAQCRFSFATERASITYGALLGQALDADVTIVAWSGKGMLRNFDGTTEDTMPELFERTLPTEPTSTWKFGSPADAVIVNLGTNDWFGGGGRPLEIRAFEDTYVRFLHRVREVHPRAFVFVVSSPMLEDQMTPSGPGTASELSRKSLQRVVERRRAEGETRIEFVDLEPQGPNVGCDSHPNAESHRRMAARLEPSLRAQLDR</sequence>
<gene>
    <name evidence="5" type="ORF">AKJ09_05888</name>
</gene>
<keyword evidence="2" id="KW-0732">Signal</keyword>
<dbReference type="AlphaFoldDB" id="A0A0K1Q1F5"/>
<dbReference type="InterPro" id="IPR040794">
    <property type="entry name" value="CE2_N"/>
</dbReference>
<dbReference type="Gene3D" id="3.40.50.1110">
    <property type="entry name" value="SGNH hydrolase"/>
    <property type="match status" value="1"/>
</dbReference>
<evidence type="ECO:0000259" key="3">
    <source>
        <dbReference type="Pfam" id="PF13472"/>
    </source>
</evidence>
<dbReference type="Pfam" id="PF17996">
    <property type="entry name" value="CE2_N"/>
    <property type="match status" value="1"/>
</dbReference>
<dbReference type="InterPro" id="IPR036514">
    <property type="entry name" value="SGNH_hydro_sf"/>
</dbReference>
<feature type="signal peptide" evidence="2">
    <location>
        <begin position="1"/>
        <end position="17"/>
    </location>
</feature>
<organism evidence="5 6">
    <name type="scientific">Labilithrix luteola</name>
    <dbReference type="NCBI Taxonomy" id="1391654"/>
    <lineage>
        <taxon>Bacteria</taxon>
        <taxon>Pseudomonadati</taxon>
        <taxon>Myxococcota</taxon>
        <taxon>Polyangia</taxon>
        <taxon>Polyangiales</taxon>
        <taxon>Labilitrichaceae</taxon>
        <taxon>Labilithrix</taxon>
    </lineage>
</organism>
<dbReference type="Pfam" id="PF13472">
    <property type="entry name" value="Lipase_GDSL_2"/>
    <property type="match status" value="1"/>
</dbReference>
<evidence type="ECO:0000256" key="1">
    <source>
        <dbReference type="SAM" id="MobiDB-lite"/>
    </source>
</evidence>
<dbReference type="PROSITE" id="PS51257">
    <property type="entry name" value="PROKAR_LIPOPROTEIN"/>
    <property type="match status" value="1"/>
</dbReference>
<dbReference type="CDD" id="cd01831">
    <property type="entry name" value="Endoglucanase_E_like"/>
    <property type="match status" value="1"/>
</dbReference>
<evidence type="ECO:0000313" key="5">
    <source>
        <dbReference type="EMBL" id="AKU99224.1"/>
    </source>
</evidence>
<dbReference type="InterPro" id="IPR037461">
    <property type="entry name" value="CtCE2-like_dom"/>
</dbReference>
<dbReference type="STRING" id="1391654.AKJ09_05888"/>
<dbReference type="InterPro" id="IPR052762">
    <property type="entry name" value="PCW_deacetylase/CE"/>
</dbReference>
<feature type="domain" description="Carbohydrate esterase 2 N-terminal" evidence="4">
    <location>
        <begin position="46"/>
        <end position="160"/>
    </location>
</feature>
<dbReference type="PATRIC" id="fig|1391654.3.peg.5975"/>
<feature type="domain" description="SGNH hydrolase-type esterase" evidence="3">
    <location>
        <begin position="168"/>
        <end position="368"/>
    </location>
</feature>
<proteinExistence type="predicted"/>
<keyword evidence="6" id="KW-1185">Reference proteome</keyword>
<protein>
    <submittedName>
        <fullName evidence="5">Endoglucanase E</fullName>
    </submittedName>
</protein>
<evidence type="ECO:0000259" key="4">
    <source>
        <dbReference type="Pfam" id="PF17996"/>
    </source>
</evidence>
<dbReference type="Proteomes" id="UP000064967">
    <property type="component" value="Chromosome"/>
</dbReference>
<dbReference type="Gene3D" id="2.60.120.260">
    <property type="entry name" value="Galactose-binding domain-like"/>
    <property type="match status" value="1"/>
</dbReference>
<evidence type="ECO:0000256" key="2">
    <source>
        <dbReference type="SAM" id="SignalP"/>
    </source>
</evidence>
<dbReference type="KEGG" id="llu:AKJ09_05888"/>
<dbReference type="GO" id="GO:0052689">
    <property type="term" value="F:carboxylic ester hydrolase activity"/>
    <property type="evidence" value="ECO:0007669"/>
    <property type="project" value="InterPro"/>
</dbReference>
<feature type="chain" id="PRO_5005466634" evidence="2">
    <location>
        <begin position="18"/>
        <end position="383"/>
    </location>
</feature>
<name>A0A0K1Q1F5_9BACT</name>
<dbReference type="PANTHER" id="PTHR37834:SF2">
    <property type="entry name" value="ESTERASE, SGNH HYDROLASE-TYPE"/>
    <property type="match status" value="1"/>
</dbReference>
<reference evidence="5 6" key="1">
    <citation type="submission" date="2015-08" db="EMBL/GenBank/DDBJ databases">
        <authorList>
            <person name="Babu N.S."/>
            <person name="Beckwith C.J."/>
            <person name="Beseler K.G."/>
            <person name="Brison A."/>
            <person name="Carone J.V."/>
            <person name="Caskin T.P."/>
            <person name="Diamond M."/>
            <person name="Durham M.E."/>
            <person name="Foxe J.M."/>
            <person name="Go M."/>
            <person name="Henderson B.A."/>
            <person name="Jones I.B."/>
            <person name="McGettigan J.A."/>
            <person name="Micheletti S.J."/>
            <person name="Nasrallah M.E."/>
            <person name="Ortiz D."/>
            <person name="Piller C.R."/>
            <person name="Privatt S.R."/>
            <person name="Schneider S.L."/>
            <person name="Sharp S."/>
            <person name="Smith T.C."/>
            <person name="Stanton J.D."/>
            <person name="Ullery H.E."/>
            <person name="Wilson R.J."/>
            <person name="Serrano M.G."/>
            <person name="Buck G."/>
            <person name="Lee V."/>
            <person name="Wang Y."/>
            <person name="Carvalho R."/>
            <person name="Voegtly L."/>
            <person name="Shi R."/>
            <person name="Duckworth R."/>
            <person name="Johnson A."/>
            <person name="Loviza R."/>
            <person name="Walstead R."/>
            <person name="Shah Z."/>
            <person name="Kiflezghi M."/>
            <person name="Wade K."/>
            <person name="Ball S.L."/>
            <person name="Bradley K.W."/>
            <person name="Asai D.J."/>
            <person name="Bowman C.A."/>
            <person name="Russell D.A."/>
            <person name="Pope W.H."/>
            <person name="Jacobs-Sera D."/>
            <person name="Hendrix R.W."/>
            <person name="Hatfull G.F."/>
        </authorList>
    </citation>
    <scope>NUCLEOTIDE SEQUENCE [LARGE SCALE GENOMIC DNA]</scope>
    <source>
        <strain evidence="5 6">DSM 27648</strain>
    </source>
</reference>